<evidence type="ECO:0000259" key="4">
    <source>
        <dbReference type="Pfam" id="PF06428"/>
    </source>
</evidence>
<feature type="region of interest" description="Disordered" evidence="3">
    <location>
        <begin position="280"/>
        <end position="305"/>
    </location>
</feature>
<name>A0AAE0WIN4_9PEZI</name>
<feature type="domain" description="GDP/GTP exchange factor Sec2 N-terminal" evidence="4">
    <location>
        <begin position="63"/>
        <end position="201"/>
    </location>
</feature>
<sequence length="711" mass="77842">MAAVQSPPPAHPLAGAEMMDTRTPSPVHANGDVATPDSDEYKPDLTAEVSMLSTKLVNAINYQTNLDDSLQQTRHELEQAKKELSQIRLQKKLTDDQVANGILVRKSALDNTMSKLRSELEAEKAARETAEKAKKQTEGELENLTTALFEEANTMVAAARKDTEAVEKRNSQLRTQLEDTELLLASQTEQLRDLKDNMERLERLSEQGARDASVPATPVDARTAVWDALQLSPGGHGHDVVPDHPLHFSQLLAPVLRTDTAAYTDFRELLLLAQRAAPPHSRQASGSAHNIASTSTPNLHSTNASTSATTIPGSFFSSSANNSPSSSTFGNQAVLPPLKDSKFYKRTLNEDIEPTLRLDLAPGLSFLSRRSVLSSLLSGSLVVEPFNAAIKSYGLGSVFACSLCGEQRKNEPYIRKHRFRTSESEDAQRYPLCDWCLGRIRASGDFVGFLRMLRDGHWRTECEEDEKDAWEEATRLRERMFWARLGGGVVPASQLNGMRREMLDSPESVRAIESARQSLEGIPERMTKPADTTEAAEQNRRTSTIARAVMGPPSGGLATSRPDATPNGHLEHDTSPATSDEQADNSPTLEEAPALQMSKEEVPEQPTTPFEDAPSDLSSSQEQSAAADQQLQNEIAAQSSSLEEKTEVPVLHSIPIVNEPTPSSEAEVSTPPRPQRSERRPSAVLARVRAMEQGKQRGSKSPERKLPGGFD</sequence>
<feature type="compositionally biased region" description="Polar residues" evidence="3">
    <location>
        <begin position="575"/>
        <end position="588"/>
    </location>
</feature>
<evidence type="ECO:0000313" key="5">
    <source>
        <dbReference type="EMBL" id="KAK3670733.1"/>
    </source>
</evidence>
<dbReference type="Proteomes" id="UP001274830">
    <property type="component" value="Unassembled WGS sequence"/>
</dbReference>
<dbReference type="PANTHER" id="PTHR14430">
    <property type="entry name" value="RABIN3-RELATED"/>
    <property type="match status" value="1"/>
</dbReference>
<dbReference type="GO" id="GO:0051286">
    <property type="term" value="C:cell tip"/>
    <property type="evidence" value="ECO:0007669"/>
    <property type="project" value="TreeGrafter"/>
</dbReference>
<feature type="region of interest" description="Disordered" evidence="3">
    <location>
        <begin position="1"/>
        <end position="41"/>
    </location>
</feature>
<gene>
    <name evidence="5" type="primary">SEC2</name>
    <name evidence="5" type="ORF">LTR78_009425</name>
</gene>
<organism evidence="5 6">
    <name type="scientific">Recurvomyces mirabilis</name>
    <dbReference type="NCBI Taxonomy" id="574656"/>
    <lineage>
        <taxon>Eukaryota</taxon>
        <taxon>Fungi</taxon>
        <taxon>Dikarya</taxon>
        <taxon>Ascomycota</taxon>
        <taxon>Pezizomycotina</taxon>
        <taxon>Dothideomycetes</taxon>
        <taxon>Dothideomycetidae</taxon>
        <taxon>Mycosphaerellales</taxon>
        <taxon>Teratosphaeriaceae</taxon>
        <taxon>Recurvomyces</taxon>
    </lineage>
</organism>
<dbReference type="Gene3D" id="6.10.140.910">
    <property type="match status" value="1"/>
</dbReference>
<feature type="region of interest" description="Disordered" evidence="3">
    <location>
        <begin position="517"/>
        <end position="711"/>
    </location>
</feature>
<feature type="compositionally biased region" description="Low complexity" evidence="3">
    <location>
        <begin position="615"/>
        <end position="632"/>
    </location>
</feature>
<dbReference type="PANTHER" id="PTHR14430:SF0">
    <property type="entry name" value="SEC2P DOMAIN-CONTAINING PROTEIN"/>
    <property type="match status" value="1"/>
</dbReference>
<feature type="compositionally biased region" description="Basic and acidic residues" evidence="3">
    <location>
        <begin position="689"/>
        <end position="711"/>
    </location>
</feature>
<dbReference type="Pfam" id="PF25555">
    <property type="entry name" value="RAB3A-like_C"/>
    <property type="match status" value="1"/>
</dbReference>
<proteinExistence type="predicted"/>
<dbReference type="GeneID" id="89964211"/>
<reference evidence="5" key="1">
    <citation type="submission" date="2023-07" db="EMBL/GenBank/DDBJ databases">
        <title>Black Yeasts Isolated from many extreme environments.</title>
        <authorList>
            <person name="Coleine C."/>
            <person name="Stajich J.E."/>
            <person name="Selbmann L."/>
        </authorList>
    </citation>
    <scope>NUCLEOTIDE SEQUENCE</scope>
    <source>
        <strain evidence="5">CCFEE 5485</strain>
    </source>
</reference>
<dbReference type="EMBL" id="JAUTXT010000052">
    <property type="protein sequence ID" value="KAK3670733.1"/>
    <property type="molecule type" value="Genomic_DNA"/>
</dbReference>
<dbReference type="Pfam" id="PF06428">
    <property type="entry name" value="Sec2p"/>
    <property type="match status" value="1"/>
</dbReference>
<evidence type="ECO:0000256" key="1">
    <source>
        <dbReference type="ARBA" id="ARBA00023054"/>
    </source>
</evidence>
<dbReference type="InterPro" id="IPR040351">
    <property type="entry name" value="RAB3IL/RAB3IP/Sec2"/>
</dbReference>
<feature type="compositionally biased region" description="Pro residues" evidence="3">
    <location>
        <begin position="1"/>
        <end position="11"/>
    </location>
</feature>
<dbReference type="GO" id="GO:0006887">
    <property type="term" value="P:exocytosis"/>
    <property type="evidence" value="ECO:0007669"/>
    <property type="project" value="TreeGrafter"/>
</dbReference>
<dbReference type="SUPFAM" id="SSF144284">
    <property type="entry name" value="Sec2 N-terminal region"/>
    <property type="match status" value="1"/>
</dbReference>
<accession>A0AAE0WIN4</accession>
<keyword evidence="1 2" id="KW-0175">Coiled coil</keyword>
<dbReference type="RefSeq" id="XP_064692909.1">
    <property type="nucleotide sequence ID" value="XM_064839666.1"/>
</dbReference>
<dbReference type="AlphaFoldDB" id="A0AAE0WIN4"/>
<dbReference type="InterPro" id="IPR009449">
    <property type="entry name" value="Sec2_N"/>
</dbReference>
<dbReference type="CDD" id="cd21044">
    <property type="entry name" value="Rab11BD_RAB3IP_like"/>
    <property type="match status" value="1"/>
</dbReference>
<keyword evidence="6" id="KW-1185">Reference proteome</keyword>
<feature type="compositionally biased region" description="Polar residues" evidence="3">
    <location>
        <begin position="282"/>
        <end position="305"/>
    </location>
</feature>
<protein>
    <submittedName>
        <fullName evidence="5">Rab guanine nucleotide exchange factor S2</fullName>
    </submittedName>
</protein>
<evidence type="ECO:0000313" key="6">
    <source>
        <dbReference type="Proteomes" id="UP001274830"/>
    </source>
</evidence>
<evidence type="ECO:0000256" key="2">
    <source>
        <dbReference type="SAM" id="Coils"/>
    </source>
</evidence>
<dbReference type="GO" id="GO:0070319">
    <property type="term" value="C:Golgi to plasma membrane transport vesicle"/>
    <property type="evidence" value="ECO:0007669"/>
    <property type="project" value="TreeGrafter"/>
</dbReference>
<dbReference type="GO" id="GO:0005085">
    <property type="term" value="F:guanyl-nucleotide exchange factor activity"/>
    <property type="evidence" value="ECO:0007669"/>
    <property type="project" value="InterPro"/>
</dbReference>
<feature type="coiled-coil region" evidence="2">
    <location>
        <begin position="63"/>
        <end position="211"/>
    </location>
</feature>
<comment type="caution">
    <text evidence="5">The sequence shown here is derived from an EMBL/GenBank/DDBJ whole genome shotgun (WGS) entry which is preliminary data.</text>
</comment>
<evidence type="ECO:0000256" key="3">
    <source>
        <dbReference type="SAM" id="MobiDB-lite"/>
    </source>
</evidence>